<gene>
    <name evidence="3" type="ORF">H1011_00155</name>
</gene>
<dbReference type="GO" id="GO:0008237">
    <property type="term" value="F:metallopeptidase activity"/>
    <property type="evidence" value="ECO:0007669"/>
    <property type="project" value="UniProtKB-KW"/>
</dbReference>
<feature type="domain" description="CAAX prenyl protease 2/Lysostaphin resistance protein A-like" evidence="2">
    <location>
        <begin position="59"/>
        <end position="144"/>
    </location>
</feature>
<dbReference type="AlphaFoldDB" id="A0A832XIG7"/>
<comment type="caution">
    <text evidence="3">The sequence shown here is derived from an EMBL/GenBank/DDBJ whole genome shotgun (WGS) entry which is preliminary data.</text>
</comment>
<keyword evidence="1" id="KW-0472">Membrane</keyword>
<feature type="transmembrane region" description="Helical" evidence="1">
    <location>
        <begin position="119"/>
        <end position="139"/>
    </location>
</feature>
<dbReference type="InterPro" id="IPR003675">
    <property type="entry name" value="Rce1/LyrA-like_dom"/>
</dbReference>
<dbReference type="PANTHER" id="PTHR36435:SF1">
    <property type="entry name" value="CAAX AMINO TERMINAL PROTEASE FAMILY PROTEIN"/>
    <property type="match status" value="1"/>
</dbReference>
<evidence type="ECO:0000313" key="4">
    <source>
        <dbReference type="Proteomes" id="UP000604391"/>
    </source>
</evidence>
<evidence type="ECO:0000256" key="1">
    <source>
        <dbReference type="SAM" id="Phobius"/>
    </source>
</evidence>
<dbReference type="GO" id="GO:0080120">
    <property type="term" value="P:CAAX-box protein maturation"/>
    <property type="evidence" value="ECO:0007669"/>
    <property type="project" value="UniProtKB-ARBA"/>
</dbReference>
<keyword evidence="3" id="KW-0378">Hydrolase</keyword>
<protein>
    <submittedName>
        <fullName evidence="3">CPBP family intramembrane metalloprotease</fullName>
    </submittedName>
</protein>
<evidence type="ECO:0000259" key="2">
    <source>
        <dbReference type="Pfam" id="PF02517"/>
    </source>
</evidence>
<name>A0A832XIG7_9ARCH</name>
<organism evidence="3 4">
    <name type="scientific">Candidatus Undinarchaeum marinum</name>
    <dbReference type="NCBI Taxonomy" id="2756141"/>
    <lineage>
        <taxon>Archaea</taxon>
        <taxon>Candidatus Undinarchaeota</taxon>
        <taxon>Candidatus Undinarchaeia</taxon>
        <taxon>Candidatus Undinarchaeales</taxon>
        <taxon>Candidatus Undinarchaeaceae</taxon>
        <taxon>Candidatus Undinarchaeum</taxon>
    </lineage>
</organism>
<keyword evidence="4" id="KW-1185">Reference proteome</keyword>
<accession>A0A832XIG7</accession>
<dbReference type="GO" id="GO:0006508">
    <property type="term" value="P:proteolysis"/>
    <property type="evidence" value="ECO:0007669"/>
    <property type="project" value="UniProtKB-KW"/>
</dbReference>
<dbReference type="Proteomes" id="UP000604391">
    <property type="component" value="Unassembled WGS sequence"/>
</dbReference>
<feature type="transmembrane region" description="Helical" evidence="1">
    <location>
        <begin position="89"/>
        <end position="107"/>
    </location>
</feature>
<keyword evidence="1" id="KW-1133">Transmembrane helix</keyword>
<keyword evidence="3" id="KW-0645">Protease</keyword>
<feature type="transmembrane region" description="Helical" evidence="1">
    <location>
        <begin position="25"/>
        <end position="47"/>
    </location>
</feature>
<proteinExistence type="predicted"/>
<evidence type="ECO:0000313" key="3">
    <source>
        <dbReference type="EMBL" id="HIJ99226.1"/>
    </source>
</evidence>
<dbReference type="Pfam" id="PF02517">
    <property type="entry name" value="Rce1-like"/>
    <property type="match status" value="1"/>
</dbReference>
<keyword evidence="3" id="KW-0482">Metalloprotease</keyword>
<dbReference type="PANTHER" id="PTHR36435">
    <property type="entry name" value="SLR1288 PROTEIN"/>
    <property type="match status" value="1"/>
</dbReference>
<feature type="transmembrane region" description="Helical" evidence="1">
    <location>
        <begin position="59"/>
        <end position="83"/>
    </location>
</feature>
<keyword evidence="1" id="KW-0812">Transmembrane</keyword>
<sequence>MEYIISQMTEVVRFNLFGSHYMMEMWSLAMVLGVVTYLQTAILTGSVPMSSMRGKINRIFGLVVISPIFEEIIFRMVLISALYGFFGAWLPAILVSAVMFGGAHTFYGRTRFVDSTITGLIFGWAFVSFGIFVPILAHATHNALASIR</sequence>
<dbReference type="GO" id="GO:0004175">
    <property type="term" value="F:endopeptidase activity"/>
    <property type="evidence" value="ECO:0007669"/>
    <property type="project" value="UniProtKB-ARBA"/>
</dbReference>
<reference evidence="3 4" key="1">
    <citation type="journal article" name="Nat. Commun.">
        <title>Undinarchaeota illuminate DPANN phylogeny and the impact of gene transfer on archaeal evolution.</title>
        <authorList>
            <person name="Dombrowski N."/>
            <person name="Williams T.A."/>
            <person name="Sun J."/>
            <person name="Woodcroft B.J."/>
            <person name="Lee J.H."/>
            <person name="Minh B.Q."/>
            <person name="Rinke C."/>
            <person name="Spang A."/>
        </authorList>
    </citation>
    <scope>NUCLEOTIDE SEQUENCE [LARGE SCALE GENOMIC DNA]</scope>
    <source>
        <strain evidence="3">MAG_bin17</strain>
    </source>
</reference>
<dbReference type="InterPro" id="IPR052710">
    <property type="entry name" value="CAAX_protease"/>
</dbReference>
<dbReference type="EMBL" id="DVAD01000001">
    <property type="protein sequence ID" value="HIJ99226.1"/>
    <property type="molecule type" value="Genomic_DNA"/>
</dbReference>